<keyword evidence="2" id="KW-1003">Cell membrane</keyword>
<evidence type="ECO:0000313" key="11">
    <source>
        <dbReference type="Proteomes" id="UP001139104"/>
    </source>
</evidence>
<dbReference type="Proteomes" id="UP001139104">
    <property type="component" value="Unassembled WGS sequence"/>
</dbReference>
<dbReference type="InterPro" id="IPR003856">
    <property type="entry name" value="LPS_length_determ_N"/>
</dbReference>
<evidence type="ECO:0000256" key="4">
    <source>
        <dbReference type="ARBA" id="ARBA00022989"/>
    </source>
</evidence>
<dbReference type="InterPro" id="IPR050445">
    <property type="entry name" value="Bact_polysacc_biosynth/exp"/>
</dbReference>
<evidence type="ECO:0000259" key="8">
    <source>
        <dbReference type="Pfam" id="PF02706"/>
    </source>
</evidence>
<dbReference type="InterPro" id="IPR032807">
    <property type="entry name" value="GNVR"/>
</dbReference>
<evidence type="ECO:0000256" key="2">
    <source>
        <dbReference type="ARBA" id="ARBA00022475"/>
    </source>
</evidence>
<dbReference type="Gene3D" id="3.40.50.300">
    <property type="entry name" value="P-loop containing nucleotide triphosphate hydrolases"/>
    <property type="match status" value="1"/>
</dbReference>
<dbReference type="Pfam" id="PF02706">
    <property type="entry name" value="Wzz"/>
    <property type="match status" value="1"/>
</dbReference>
<evidence type="ECO:0000256" key="1">
    <source>
        <dbReference type="ARBA" id="ARBA00004651"/>
    </source>
</evidence>
<feature type="region of interest" description="Disordered" evidence="6">
    <location>
        <begin position="499"/>
        <end position="530"/>
    </location>
</feature>
<keyword evidence="11" id="KW-1185">Reference proteome</keyword>
<feature type="compositionally biased region" description="Basic and acidic residues" evidence="6">
    <location>
        <begin position="508"/>
        <end position="527"/>
    </location>
</feature>
<sequence length="795" mass="84078">MSARQSDFEMDDARDEIDLGGVAAALGRRKRLILTATIGAAAAAVLFCLVVKPSYMAESRILVENQETYFTSAAPEGARVESTEALDAEAINSQIQLLTSRDLARRAVKALHLQGNPEFDPAASGLGLLLRPLALLGFGRRPTDDSIDDRLLTNFINHLTVMSPAKTRVLQVEFTSHDPELAARGANTVAKIYIDMKSRAKREDAHQAAQALKPLIASLEVKVAQADARVEAFRARTGLYESSENTSVPTQQLGEIATKLAEARAAQSEALAKAHSLRDLLRKGRLGDAGDIAKNDLVRRIADQRVAVRAQLAAESRTLLPGHPRIKELQAQLSDLDAQLRAAVDKAARGFEDDAHVASARVVNLEALLQEQKGAVGASNIDAAKLFELQRDSKILKDQLASLSSKYQAALARDLGDSAPPDARIISRALAPSQPVFPKKVPITIFAALAGLFFSVAYVIAGELSGGRRQRQAEGAPAPVEAPEFAPIAELKRGLAGFGEEKLEDEPGAAREKVDTDLSQKRRENKESPGFFERIKQVAAEYAAPAAPLDPEEAEDAAPAVALEPEEVVFAAPATPEPEPEAVTAAVVAAEAAAPAPRNARSALSRAFIQRVAAFAADGGAKLLVVSDPAAAPACAALALARALAREGRAILVQIDDSDHALAAELAAAQDIDVFEDAQLGLAQLLSGEASFAETIYRDGASRLHIIQSGGAVSAEPADIDLVLDALQATYDFAIVASGAGPEATRIARDADLTVIYAEDARARDFLSDDFAAAGARTVLLAGRDSLGEIAEMAA</sequence>
<dbReference type="Pfam" id="PF13807">
    <property type="entry name" value="GNVR"/>
    <property type="match status" value="1"/>
</dbReference>
<evidence type="ECO:0000256" key="7">
    <source>
        <dbReference type="SAM" id="Phobius"/>
    </source>
</evidence>
<dbReference type="EMBL" id="JAIVFP010000001">
    <property type="protein sequence ID" value="MCI4684326.1"/>
    <property type="molecule type" value="Genomic_DNA"/>
</dbReference>
<dbReference type="PANTHER" id="PTHR32309:SF13">
    <property type="entry name" value="FERRIC ENTEROBACTIN TRANSPORT PROTEIN FEPE"/>
    <property type="match status" value="1"/>
</dbReference>
<dbReference type="RefSeq" id="WP_243068227.1">
    <property type="nucleotide sequence ID" value="NZ_JAIVFK010000031.1"/>
</dbReference>
<evidence type="ECO:0000256" key="5">
    <source>
        <dbReference type="ARBA" id="ARBA00023136"/>
    </source>
</evidence>
<evidence type="ECO:0000259" key="9">
    <source>
        <dbReference type="Pfam" id="PF13807"/>
    </source>
</evidence>
<gene>
    <name evidence="10" type="ORF">K2U94_16420</name>
</gene>
<organism evidence="10 11">
    <name type="scientific">Candidatus Rhodoblastus alkanivorans</name>
    <dbReference type="NCBI Taxonomy" id="2954117"/>
    <lineage>
        <taxon>Bacteria</taxon>
        <taxon>Pseudomonadati</taxon>
        <taxon>Pseudomonadota</taxon>
        <taxon>Alphaproteobacteria</taxon>
        <taxon>Hyphomicrobiales</taxon>
        <taxon>Rhodoblastaceae</taxon>
        <taxon>Rhodoblastus</taxon>
    </lineage>
</organism>
<accession>A0ABS9Z9T4</accession>
<proteinExistence type="predicted"/>
<keyword evidence="3 7" id="KW-0812">Transmembrane</keyword>
<keyword evidence="4 7" id="KW-1133">Transmembrane helix</keyword>
<comment type="caution">
    <text evidence="10">The sequence shown here is derived from an EMBL/GenBank/DDBJ whole genome shotgun (WGS) entry which is preliminary data.</text>
</comment>
<evidence type="ECO:0000256" key="3">
    <source>
        <dbReference type="ARBA" id="ARBA00022692"/>
    </source>
</evidence>
<comment type="subcellular location">
    <subcellularLocation>
        <location evidence="1">Cell membrane</location>
        <topology evidence="1">Multi-pass membrane protein</topology>
    </subcellularLocation>
</comment>
<dbReference type="InterPro" id="IPR027417">
    <property type="entry name" value="P-loop_NTPase"/>
</dbReference>
<feature type="transmembrane region" description="Helical" evidence="7">
    <location>
        <begin position="32"/>
        <end position="55"/>
    </location>
</feature>
<feature type="domain" description="Tyrosine-protein kinase G-rich" evidence="9">
    <location>
        <begin position="386"/>
        <end position="461"/>
    </location>
</feature>
<evidence type="ECO:0000256" key="6">
    <source>
        <dbReference type="SAM" id="MobiDB-lite"/>
    </source>
</evidence>
<protein>
    <submittedName>
        <fullName evidence="10">Exopolysaccharide transport family protein</fullName>
    </submittedName>
</protein>
<feature type="domain" description="Polysaccharide chain length determinant N-terminal" evidence="8">
    <location>
        <begin position="15"/>
        <end position="110"/>
    </location>
</feature>
<keyword evidence="5 7" id="KW-0472">Membrane</keyword>
<name>A0ABS9Z9T4_9HYPH</name>
<dbReference type="PANTHER" id="PTHR32309">
    <property type="entry name" value="TYROSINE-PROTEIN KINASE"/>
    <property type="match status" value="1"/>
</dbReference>
<evidence type="ECO:0000313" key="10">
    <source>
        <dbReference type="EMBL" id="MCI4684326.1"/>
    </source>
</evidence>
<reference evidence="10" key="1">
    <citation type="journal article" date="2022" name="ISME J.">
        <title>Identification of active gaseous-alkane degraders at natural gas seeps.</title>
        <authorList>
            <person name="Farhan Ul Haque M."/>
            <person name="Hernandez M."/>
            <person name="Crombie A.T."/>
            <person name="Murrell J.C."/>
        </authorList>
    </citation>
    <scope>NUCLEOTIDE SEQUENCE</scope>
    <source>
        <strain evidence="10">PC2</strain>
    </source>
</reference>